<dbReference type="RefSeq" id="WP_377360943.1">
    <property type="nucleotide sequence ID" value="NZ_JBHTCM010000028.1"/>
</dbReference>
<evidence type="ECO:0000313" key="2">
    <source>
        <dbReference type="EMBL" id="MFC7335363.1"/>
    </source>
</evidence>
<keyword evidence="3" id="KW-1185">Reference proteome</keyword>
<feature type="chain" id="PRO_5046911621" evidence="1">
    <location>
        <begin position="24"/>
        <end position="177"/>
    </location>
</feature>
<proteinExistence type="predicted"/>
<dbReference type="PROSITE" id="PS51318">
    <property type="entry name" value="TAT"/>
    <property type="match status" value="1"/>
</dbReference>
<dbReference type="InterPro" id="IPR046525">
    <property type="entry name" value="DUF6702"/>
</dbReference>
<protein>
    <submittedName>
        <fullName evidence="2">DUF6702 family protein</fullName>
    </submittedName>
</protein>
<sequence length="177" mass="18805">MLARRRLLSLALAGLGLAGVAGASGPVLAHRAKAALTTIAWNPRSGTLEVVHRLHAHDAEIALNRVEKVPAPDLADLKTRAILALYVEKNFALADAAGAPLALTLVGAEVEMDHVYVYQEVALPAPPAELAVRDTILLDVFSDQLNQVNIDFAVDGTGGVRTLMFRGADDWKTAKRG</sequence>
<comment type="caution">
    <text evidence="2">The sequence shown here is derived from an EMBL/GenBank/DDBJ whole genome shotgun (WGS) entry which is preliminary data.</text>
</comment>
<keyword evidence="1" id="KW-0732">Signal</keyword>
<feature type="signal peptide" evidence="1">
    <location>
        <begin position="1"/>
        <end position="23"/>
    </location>
</feature>
<dbReference type="InterPro" id="IPR006311">
    <property type="entry name" value="TAT_signal"/>
</dbReference>
<name>A0ABW2L150_9PROT</name>
<reference evidence="3" key="1">
    <citation type="journal article" date="2019" name="Int. J. Syst. Evol. Microbiol.">
        <title>The Global Catalogue of Microorganisms (GCM) 10K type strain sequencing project: providing services to taxonomists for standard genome sequencing and annotation.</title>
        <authorList>
            <consortium name="The Broad Institute Genomics Platform"/>
            <consortium name="The Broad Institute Genome Sequencing Center for Infectious Disease"/>
            <person name="Wu L."/>
            <person name="Ma J."/>
        </authorList>
    </citation>
    <scope>NUCLEOTIDE SEQUENCE [LARGE SCALE GENOMIC DNA]</scope>
    <source>
        <strain evidence="3">CGMCC 1.16275</strain>
    </source>
</reference>
<accession>A0ABW2L150</accession>
<organism evidence="2 3">
    <name type="scientific">Rhodocista pekingensis</name>
    <dbReference type="NCBI Taxonomy" id="201185"/>
    <lineage>
        <taxon>Bacteria</taxon>
        <taxon>Pseudomonadati</taxon>
        <taxon>Pseudomonadota</taxon>
        <taxon>Alphaproteobacteria</taxon>
        <taxon>Rhodospirillales</taxon>
        <taxon>Azospirillaceae</taxon>
        <taxon>Rhodocista</taxon>
    </lineage>
</organism>
<dbReference type="EMBL" id="JBHTCM010000028">
    <property type="protein sequence ID" value="MFC7335363.1"/>
    <property type="molecule type" value="Genomic_DNA"/>
</dbReference>
<dbReference type="Proteomes" id="UP001596456">
    <property type="component" value="Unassembled WGS sequence"/>
</dbReference>
<gene>
    <name evidence="2" type="ORF">ACFQPS_19500</name>
</gene>
<evidence type="ECO:0000256" key="1">
    <source>
        <dbReference type="SAM" id="SignalP"/>
    </source>
</evidence>
<dbReference type="Pfam" id="PF20420">
    <property type="entry name" value="DUF6702"/>
    <property type="match status" value="1"/>
</dbReference>
<evidence type="ECO:0000313" key="3">
    <source>
        <dbReference type="Proteomes" id="UP001596456"/>
    </source>
</evidence>